<keyword evidence="6" id="KW-0137">Centromere</keyword>
<dbReference type="EMBL" id="LMAW01002744">
    <property type="protein sequence ID" value="KQK77561.1"/>
    <property type="molecule type" value="Genomic_DNA"/>
</dbReference>
<dbReference type="InterPro" id="IPR007902">
    <property type="entry name" value="Chl4/mis15/CENP-N"/>
</dbReference>
<dbReference type="STRING" id="12930.A0A0Q3QWT9"/>
<evidence type="ECO:0000256" key="6">
    <source>
        <dbReference type="ARBA" id="ARBA00023328"/>
    </source>
</evidence>
<keyword evidence="5" id="KW-0539">Nucleus</keyword>
<keyword evidence="4" id="KW-0158">Chromosome</keyword>
<dbReference type="PANTHER" id="PTHR46790:SF1">
    <property type="entry name" value="CENTROMERE PROTEIN N"/>
    <property type="match status" value="1"/>
</dbReference>
<comment type="similarity">
    <text evidence="3">Belongs to the CENP-N/CHL4 family.</text>
</comment>
<dbReference type="GO" id="GO:0000775">
    <property type="term" value="C:chromosome, centromeric region"/>
    <property type="evidence" value="ECO:0007669"/>
    <property type="project" value="UniProtKB-SubCell"/>
</dbReference>
<evidence type="ECO:0000313" key="7">
    <source>
        <dbReference type="EMBL" id="KQK77561.1"/>
    </source>
</evidence>
<dbReference type="OrthoDB" id="6585699at2759"/>
<evidence type="ECO:0000313" key="8">
    <source>
        <dbReference type="Proteomes" id="UP000051836"/>
    </source>
</evidence>
<accession>A0A0Q3QWT9</accession>
<comment type="subcellular location">
    <subcellularLocation>
        <location evidence="2">Chromosome</location>
        <location evidence="2">Centromere</location>
    </subcellularLocation>
    <subcellularLocation>
        <location evidence="1">Nucleus</location>
    </subcellularLocation>
</comment>
<dbReference type="Pfam" id="PF05238">
    <property type="entry name" value="CENP-N"/>
    <property type="match status" value="1"/>
</dbReference>
<name>A0A0Q3QWT9_AMAAE</name>
<organism evidence="7 8">
    <name type="scientific">Amazona aestiva</name>
    <name type="common">Blue-fronted Amazon parrot</name>
    <dbReference type="NCBI Taxonomy" id="12930"/>
    <lineage>
        <taxon>Eukaryota</taxon>
        <taxon>Metazoa</taxon>
        <taxon>Chordata</taxon>
        <taxon>Craniata</taxon>
        <taxon>Vertebrata</taxon>
        <taxon>Euteleostomi</taxon>
        <taxon>Archelosauria</taxon>
        <taxon>Archosauria</taxon>
        <taxon>Dinosauria</taxon>
        <taxon>Saurischia</taxon>
        <taxon>Theropoda</taxon>
        <taxon>Coelurosauria</taxon>
        <taxon>Aves</taxon>
        <taxon>Neognathae</taxon>
        <taxon>Neoaves</taxon>
        <taxon>Telluraves</taxon>
        <taxon>Australaves</taxon>
        <taxon>Psittaciformes</taxon>
        <taxon>Psittacidae</taxon>
        <taxon>Amazona</taxon>
    </lineage>
</organism>
<evidence type="ECO:0000256" key="1">
    <source>
        <dbReference type="ARBA" id="ARBA00004123"/>
    </source>
</evidence>
<evidence type="ECO:0000256" key="4">
    <source>
        <dbReference type="ARBA" id="ARBA00022454"/>
    </source>
</evidence>
<dbReference type="Proteomes" id="UP000051836">
    <property type="component" value="Unassembled WGS sequence"/>
</dbReference>
<dbReference type="PANTHER" id="PTHR46790">
    <property type="entry name" value="CENTROMERE PROTEIN N"/>
    <property type="match status" value="1"/>
</dbReference>
<dbReference type="AlphaFoldDB" id="A0A0Q3QWT9"/>
<sequence length="347" mass="40463">MLKMSFPGGLVMDGTVAEYIRKTVRKIPRNEIKTMLQKWGFLSEKQLQTINFHQIKDSIAWDVFQLCEEIPGDIKEAAVLDMIYNHAYPNKRIWKVYQLITAGKEMVCFDLTNFKEKIKRKLHSALGNVTINFREYEDNAVWIRIAWGTPNREPNQYRTSYVVYYSHTPYVFISLSVYRSNLPLLCQALVAASDSHDICAMELQGRCLNSLKHTVFKRSNQNIRTSYSEPLQEYSVESESDLRLVQENRKTKAKIQRMNQQLFGDDPLPKLEYAQYKLETMFRSDPKQNVLHQKERFRCLVKFSSPDLLESVKSLAATSIVDTPLSPLLTSIPHKPRNHFRIKEKTD</sequence>
<evidence type="ECO:0000256" key="3">
    <source>
        <dbReference type="ARBA" id="ARBA00005566"/>
    </source>
</evidence>
<proteinExistence type="inferred from homology"/>
<dbReference type="GO" id="GO:0005654">
    <property type="term" value="C:nucleoplasm"/>
    <property type="evidence" value="ECO:0007669"/>
    <property type="project" value="TreeGrafter"/>
</dbReference>
<keyword evidence="8" id="KW-1185">Reference proteome</keyword>
<protein>
    <submittedName>
        <fullName evidence="7">Centromere protein N</fullName>
    </submittedName>
</protein>
<dbReference type="InterPro" id="IPR052011">
    <property type="entry name" value="CENP-NAC/CAD_complex"/>
</dbReference>
<evidence type="ECO:0000256" key="5">
    <source>
        <dbReference type="ARBA" id="ARBA00023242"/>
    </source>
</evidence>
<gene>
    <name evidence="7" type="ORF">AAES_124848</name>
</gene>
<comment type="caution">
    <text evidence="7">The sequence shown here is derived from an EMBL/GenBank/DDBJ whole genome shotgun (WGS) entry which is preliminary data.</text>
</comment>
<reference evidence="7 8" key="1">
    <citation type="submission" date="2015-10" db="EMBL/GenBank/DDBJ databases">
        <authorList>
            <person name="Gilbert D.G."/>
        </authorList>
    </citation>
    <scope>NUCLEOTIDE SEQUENCE [LARGE SCALE GENOMIC DNA]</scope>
    <source>
        <strain evidence="7">FVVF132</strain>
    </source>
</reference>
<evidence type="ECO:0000256" key="2">
    <source>
        <dbReference type="ARBA" id="ARBA00004584"/>
    </source>
</evidence>
<dbReference type="GO" id="GO:0034080">
    <property type="term" value="P:CENP-A containing chromatin assembly"/>
    <property type="evidence" value="ECO:0007669"/>
    <property type="project" value="InterPro"/>
</dbReference>
<dbReference type="GO" id="GO:0007059">
    <property type="term" value="P:chromosome segregation"/>
    <property type="evidence" value="ECO:0007669"/>
    <property type="project" value="InterPro"/>
</dbReference>